<dbReference type="Gene3D" id="2.60.40.10">
    <property type="entry name" value="Immunoglobulins"/>
    <property type="match status" value="1"/>
</dbReference>
<dbReference type="InterPro" id="IPR023828">
    <property type="entry name" value="Peptidase_S8_Ser-AS"/>
</dbReference>
<accession>A0A0S2F552</accession>
<feature type="active site" description="Charge relay system" evidence="7 8">
    <location>
        <position position="160"/>
    </location>
</feature>
<dbReference type="Pfam" id="PF01483">
    <property type="entry name" value="P_proprotein"/>
    <property type="match status" value="1"/>
</dbReference>
<dbReference type="eggNOG" id="COG3291">
    <property type="taxonomic scope" value="Bacteria"/>
</dbReference>
<evidence type="ECO:0000256" key="5">
    <source>
        <dbReference type="ARBA" id="ARBA00022801"/>
    </source>
</evidence>
<gene>
    <name evidence="13" type="ORF">LA76x_0507</name>
</gene>
<dbReference type="InterPro" id="IPR035986">
    <property type="entry name" value="PKD_dom_sf"/>
</dbReference>
<evidence type="ECO:0000256" key="3">
    <source>
        <dbReference type="ARBA" id="ARBA00022670"/>
    </source>
</evidence>
<reference evidence="13 14" key="1">
    <citation type="journal article" date="2015" name="BMC Genomics">
        <title>Comparative genomics and metabolic profiling of the genus Lysobacter.</title>
        <authorList>
            <person name="de Bruijn I."/>
            <person name="Cheng X."/>
            <person name="de Jager V."/>
            <person name="Exposito R.G."/>
            <person name="Watrous J."/>
            <person name="Patel N."/>
            <person name="Postma J."/>
            <person name="Dorrestein P.C."/>
            <person name="Kobayashi D."/>
            <person name="Raaijmakers J.M."/>
        </authorList>
    </citation>
    <scope>NUCLEOTIDE SEQUENCE [LARGE SCALE GENOMIC DNA]</scope>
    <source>
        <strain evidence="13 14">76</strain>
    </source>
</reference>
<feature type="domain" description="P/Homo B" evidence="12">
    <location>
        <begin position="619"/>
        <end position="740"/>
    </location>
</feature>
<sequence>MNSAFKRYPRICALSAAVALCVSGVAGAQLPDNRPEGGDPNRVWVRFQPGQKAQVKAQIQQTVSAVRAETASMARASGAAAPSISNGKTHYEFDHLNAMVVSLPEQVLRKLRGNPNLVVERDVPRYPMAEYLPYGIPQVQAPDTVASGADGHGVKVCVIDSGLRASHEDFAGITVSGYASTGQTWNTDTCGHGTHVAGTIAAVGNNGKGVIGVSPGKVSLHIVKYFDGPTCGFSYASDLVNAANRCAEAGAKVINMSLGGGLPSSNESTAFTTLFNQGIVSVAAAGNSGSTTKSYPASYPDVISVAAIDANKAKASFSQYNDAVDIAAPGSDISSTYPKIGQPVAVGSQSFDSLPMVGSASAAASGGLVDGGRCAAAGAWTGKIVLCERGDNTTSDKVNFVKSGGGRGIILYNNVSDPFPYNTGLPGGATTTISAVAVSQGSGQALRGLTGQTASINPSYTFDVNSYAVLSGTSMASPHVAGVAALLFSAKPSATATEVRNALTSSALDLGTAGRDNEYGFGMVRAFEAVDALIGGGPGNQAPVANFSSAVSGLTATFSDSSTDSDGSIVSRSWNFGDGTAASTATNPSHAYAAAGTYNVSLTVTDNAGATHTKTASVTVAAPGGGVQTYTNDADYAIKDNTTIESPIAVAGRTGNAPSTAVVTVAIDHSFRGDLRVDLVAPDGSLYSIKGFNASDSADDVRGTKTLNLTTEGLNGTWKLRVQDNATNDIGTLESWSIKF</sequence>
<dbReference type="eggNOG" id="COG4935">
    <property type="taxonomic scope" value="Bacteria"/>
</dbReference>
<evidence type="ECO:0000256" key="4">
    <source>
        <dbReference type="ARBA" id="ARBA00022729"/>
    </source>
</evidence>
<dbReference type="InterPro" id="IPR015500">
    <property type="entry name" value="Peptidase_S8_subtilisin-rel"/>
</dbReference>
<feature type="active site" description="Charge relay system" evidence="7 8">
    <location>
        <position position="474"/>
    </location>
</feature>
<dbReference type="InterPro" id="IPR000601">
    <property type="entry name" value="PKD_dom"/>
</dbReference>
<keyword evidence="6 8" id="KW-0720">Serine protease</keyword>
<dbReference type="PANTHER" id="PTHR43806">
    <property type="entry name" value="PEPTIDASE S8"/>
    <property type="match status" value="1"/>
</dbReference>
<dbReference type="InterPro" id="IPR037045">
    <property type="entry name" value="S8pro/Inhibitor_I9_sf"/>
</dbReference>
<dbReference type="GO" id="GO:0006508">
    <property type="term" value="P:proteolysis"/>
    <property type="evidence" value="ECO:0007669"/>
    <property type="project" value="UniProtKB-KW"/>
</dbReference>
<keyword evidence="4 10" id="KW-0732">Signal</keyword>
<dbReference type="Pfam" id="PF02225">
    <property type="entry name" value="PA"/>
    <property type="match status" value="1"/>
</dbReference>
<evidence type="ECO:0000313" key="14">
    <source>
        <dbReference type="Proteomes" id="UP000060787"/>
    </source>
</evidence>
<dbReference type="PROSITE" id="PS50093">
    <property type="entry name" value="PKD"/>
    <property type="match status" value="1"/>
</dbReference>
<comment type="similarity">
    <text evidence="1 8 9">Belongs to the peptidase S8 family.</text>
</comment>
<keyword evidence="5 8" id="KW-0378">Hydrolase</keyword>
<evidence type="ECO:0000259" key="12">
    <source>
        <dbReference type="PROSITE" id="PS51829"/>
    </source>
</evidence>
<dbReference type="PROSITE" id="PS00138">
    <property type="entry name" value="SUBTILASE_SER"/>
    <property type="match status" value="1"/>
</dbReference>
<dbReference type="CDD" id="cd00146">
    <property type="entry name" value="PKD"/>
    <property type="match status" value="1"/>
</dbReference>
<feature type="domain" description="PKD" evidence="11">
    <location>
        <begin position="539"/>
        <end position="627"/>
    </location>
</feature>
<dbReference type="Gene3D" id="2.60.120.260">
    <property type="entry name" value="Galactose-binding domain-like"/>
    <property type="match status" value="1"/>
</dbReference>
<organism evidence="13 14">
    <name type="scientific">Lysobacter antibioticus</name>
    <dbReference type="NCBI Taxonomy" id="84531"/>
    <lineage>
        <taxon>Bacteria</taxon>
        <taxon>Pseudomonadati</taxon>
        <taxon>Pseudomonadota</taxon>
        <taxon>Gammaproteobacteria</taxon>
        <taxon>Lysobacterales</taxon>
        <taxon>Lysobacteraceae</taxon>
        <taxon>Lysobacter</taxon>
    </lineage>
</organism>
<dbReference type="KEGG" id="lab:LA76x_0507"/>
<dbReference type="InterPro" id="IPR036852">
    <property type="entry name" value="Peptidase_S8/S53_dom_sf"/>
</dbReference>
<dbReference type="InterPro" id="IPR000209">
    <property type="entry name" value="Peptidase_S8/S53_dom"/>
</dbReference>
<dbReference type="PROSITE" id="PS51829">
    <property type="entry name" value="P_HOMO_B"/>
    <property type="match status" value="1"/>
</dbReference>
<keyword evidence="14" id="KW-1185">Reference proteome</keyword>
<dbReference type="PROSITE" id="PS00136">
    <property type="entry name" value="SUBTILASE_ASP"/>
    <property type="match status" value="1"/>
</dbReference>
<dbReference type="eggNOG" id="COG1404">
    <property type="taxonomic scope" value="Bacteria"/>
</dbReference>
<evidence type="ECO:0000256" key="10">
    <source>
        <dbReference type="SAM" id="SignalP"/>
    </source>
</evidence>
<dbReference type="InterPro" id="IPR022398">
    <property type="entry name" value="Peptidase_S8_His-AS"/>
</dbReference>
<dbReference type="SUPFAM" id="SSF49299">
    <property type="entry name" value="PKD domain"/>
    <property type="match status" value="1"/>
</dbReference>
<evidence type="ECO:0000256" key="8">
    <source>
        <dbReference type="PROSITE-ProRule" id="PRU01240"/>
    </source>
</evidence>
<dbReference type="PROSITE" id="PS51892">
    <property type="entry name" value="SUBTILASE"/>
    <property type="match status" value="1"/>
</dbReference>
<keyword evidence="2" id="KW-0964">Secreted</keyword>
<dbReference type="SUPFAM" id="SSF49785">
    <property type="entry name" value="Galactose-binding domain-like"/>
    <property type="match status" value="1"/>
</dbReference>
<dbReference type="InterPro" id="IPR023827">
    <property type="entry name" value="Peptidase_S8_Asp-AS"/>
</dbReference>
<dbReference type="RefSeq" id="WP_187308457.1">
    <property type="nucleotide sequence ID" value="NZ_CP011129.1"/>
</dbReference>
<dbReference type="InterPro" id="IPR008979">
    <property type="entry name" value="Galactose-bd-like_sf"/>
</dbReference>
<dbReference type="STRING" id="84531.LA76x_0507"/>
<dbReference type="PATRIC" id="fig|84531.8.peg.531"/>
<dbReference type="Pfam" id="PF18911">
    <property type="entry name" value="PKD_4"/>
    <property type="match status" value="1"/>
</dbReference>
<evidence type="ECO:0000256" key="2">
    <source>
        <dbReference type="ARBA" id="ARBA00022512"/>
    </source>
</evidence>
<dbReference type="AlphaFoldDB" id="A0A0S2F552"/>
<evidence type="ECO:0000259" key="11">
    <source>
        <dbReference type="PROSITE" id="PS50093"/>
    </source>
</evidence>
<evidence type="ECO:0000256" key="6">
    <source>
        <dbReference type="ARBA" id="ARBA00022825"/>
    </source>
</evidence>
<dbReference type="Gene3D" id="3.30.70.80">
    <property type="entry name" value="Peptidase S8 propeptide/proteinase inhibitor I9"/>
    <property type="match status" value="1"/>
</dbReference>
<dbReference type="InterPro" id="IPR002884">
    <property type="entry name" value="P_dom"/>
</dbReference>
<dbReference type="PANTHER" id="PTHR43806:SF11">
    <property type="entry name" value="CEREVISIN-RELATED"/>
    <property type="match status" value="1"/>
</dbReference>
<keyword evidence="2" id="KW-0134">Cell wall</keyword>
<evidence type="ECO:0000256" key="7">
    <source>
        <dbReference type="PIRSR" id="PIRSR615500-1"/>
    </source>
</evidence>
<proteinExistence type="inferred from homology"/>
<dbReference type="SUPFAM" id="SSF52743">
    <property type="entry name" value="Subtilisin-like"/>
    <property type="match status" value="1"/>
</dbReference>
<feature type="active site" description="Charge relay system" evidence="7 8">
    <location>
        <position position="192"/>
    </location>
</feature>
<dbReference type="InterPro" id="IPR050131">
    <property type="entry name" value="Peptidase_S8_subtilisin-like"/>
</dbReference>
<evidence type="ECO:0000256" key="1">
    <source>
        <dbReference type="ARBA" id="ARBA00011073"/>
    </source>
</evidence>
<feature type="chain" id="PRO_5006597188" evidence="10">
    <location>
        <begin position="29"/>
        <end position="740"/>
    </location>
</feature>
<keyword evidence="3 8" id="KW-0645">Protease</keyword>
<name>A0A0S2F552_LYSAN</name>
<evidence type="ECO:0000313" key="13">
    <source>
        <dbReference type="EMBL" id="ALN78668.1"/>
    </source>
</evidence>
<dbReference type="Pfam" id="PF00082">
    <property type="entry name" value="Peptidase_S8"/>
    <property type="match status" value="2"/>
</dbReference>
<dbReference type="InterPro" id="IPR013783">
    <property type="entry name" value="Ig-like_fold"/>
</dbReference>
<dbReference type="PRINTS" id="PR00723">
    <property type="entry name" value="SUBTILISIN"/>
</dbReference>
<dbReference type="PROSITE" id="PS00137">
    <property type="entry name" value="SUBTILASE_HIS"/>
    <property type="match status" value="1"/>
</dbReference>
<dbReference type="Gene3D" id="3.50.30.30">
    <property type="match status" value="1"/>
</dbReference>
<feature type="signal peptide" evidence="10">
    <location>
        <begin position="1"/>
        <end position="28"/>
    </location>
</feature>
<dbReference type="Gene3D" id="3.40.50.200">
    <property type="entry name" value="Peptidase S8/S53 domain"/>
    <property type="match status" value="1"/>
</dbReference>
<dbReference type="GO" id="GO:0004252">
    <property type="term" value="F:serine-type endopeptidase activity"/>
    <property type="evidence" value="ECO:0007669"/>
    <property type="project" value="UniProtKB-UniRule"/>
</dbReference>
<dbReference type="InterPro" id="IPR003137">
    <property type="entry name" value="PA_domain"/>
</dbReference>
<dbReference type="SMART" id="SM00089">
    <property type="entry name" value="PKD"/>
    <property type="match status" value="1"/>
</dbReference>
<evidence type="ECO:0000256" key="9">
    <source>
        <dbReference type="RuleBase" id="RU003355"/>
    </source>
</evidence>
<dbReference type="EMBL" id="CP011129">
    <property type="protein sequence ID" value="ALN78668.1"/>
    <property type="molecule type" value="Genomic_DNA"/>
</dbReference>
<protein>
    <submittedName>
        <fullName evidence="13">Protease 1</fullName>
        <ecNumber evidence="13">3.4.21.50</ecNumber>
    </submittedName>
</protein>
<dbReference type="Proteomes" id="UP000060787">
    <property type="component" value="Chromosome"/>
</dbReference>
<dbReference type="InterPro" id="IPR022409">
    <property type="entry name" value="PKD/Chitinase_dom"/>
</dbReference>
<dbReference type="EC" id="3.4.21.50" evidence="13"/>